<dbReference type="EMBL" id="GEDG01036765">
    <property type="protein sequence ID" value="JAP08518.1"/>
    <property type="molecule type" value="Transcribed_RNA"/>
</dbReference>
<protein>
    <submittedName>
        <fullName evidence="1">Putative ovule protein</fullName>
    </submittedName>
</protein>
<sequence length="81" mass="9012">MVCRAIVSSHSQIFKSDMIGPARRWICIDNHASDAELHISWHIIYASHACLSALLVSDDAINKRNCEDPKAEGRAHTQEGI</sequence>
<evidence type="ECO:0000313" key="1">
    <source>
        <dbReference type="EMBL" id="JAP08518.1"/>
    </source>
</evidence>
<name>A0A0V0GMQ1_SOLCH</name>
<dbReference type="AlphaFoldDB" id="A0A0V0GMQ1"/>
<reference evidence="1" key="1">
    <citation type="submission" date="2015-12" db="EMBL/GenBank/DDBJ databases">
        <title>Gene expression during late stages of embryo sac development: a critical building block for successful pollen-pistil interactions.</title>
        <authorList>
            <person name="Liu Y."/>
            <person name="Joly V."/>
            <person name="Sabar M."/>
            <person name="Matton D.P."/>
        </authorList>
    </citation>
    <scope>NUCLEOTIDE SEQUENCE</scope>
</reference>
<proteinExistence type="predicted"/>
<organism evidence="1">
    <name type="scientific">Solanum chacoense</name>
    <name type="common">Chaco potato</name>
    <dbReference type="NCBI Taxonomy" id="4108"/>
    <lineage>
        <taxon>Eukaryota</taxon>
        <taxon>Viridiplantae</taxon>
        <taxon>Streptophyta</taxon>
        <taxon>Embryophyta</taxon>
        <taxon>Tracheophyta</taxon>
        <taxon>Spermatophyta</taxon>
        <taxon>Magnoliopsida</taxon>
        <taxon>eudicotyledons</taxon>
        <taxon>Gunneridae</taxon>
        <taxon>Pentapetalae</taxon>
        <taxon>asterids</taxon>
        <taxon>lamiids</taxon>
        <taxon>Solanales</taxon>
        <taxon>Solanaceae</taxon>
        <taxon>Solanoideae</taxon>
        <taxon>Solaneae</taxon>
        <taxon>Solanum</taxon>
    </lineage>
</organism>
<accession>A0A0V0GMQ1</accession>